<gene>
    <name evidence="5" type="ORF">CHS0354_002138</name>
</gene>
<evidence type="ECO:0000313" key="5">
    <source>
        <dbReference type="EMBL" id="KAK3578573.1"/>
    </source>
</evidence>
<organism evidence="5 6">
    <name type="scientific">Potamilus streckersoni</name>
    <dbReference type="NCBI Taxonomy" id="2493646"/>
    <lineage>
        <taxon>Eukaryota</taxon>
        <taxon>Metazoa</taxon>
        <taxon>Spiralia</taxon>
        <taxon>Lophotrochozoa</taxon>
        <taxon>Mollusca</taxon>
        <taxon>Bivalvia</taxon>
        <taxon>Autobranchia</taxon>
        <taxon>Heteroconchia</taxon>
        <taxon>Palaeoheterodonta</taxon>
        <taxon>Unionida</taxon>
        <taxon>Unionoidea</taxon>
        <taxon>Unionidae</taxon>
        <taxon>Ambleminae</taxon>
        <taxon>Lampsilini</taxon>
        <taxon>Potamilus</taxon>
    </lineage>
</organism>
<name>A0AAE0RRU4_9BIVA</name>
<comment type="caution">
    <text evidence="5">The sequence shown here is derived from an EMBL/GenBank/DDBJ whole genome shotgun (WGS) entry which is preliminary data.</text>
</comment>
<dbReference type="PANTHER" id="PTHR42748:SF7">
    <property type="entry name" value="NMRA LIKE REDOX SENSOR 1-RELATED"/>
    <property type="match status" value="1"/>
</dbReference>
<proteinExistence type="inferred from homology"/>
<dbReference type="AlphaFoldDB" id="A0AAE0RRU4"/>
<dbReference type="PANTHER" id="PTHR42748">
    <property type="entry name" value="NITROGEN METABOLITE REPRESSION PROTEIN NMRA FAMILY MEMBER"/>
    <property type="match status" value="1"/>
</dbReference>
<dbReference type="EMBL" id="JAEAOA010000192">
    <property type="protein sequence ID" value="KAK3578573.1"/>
    <property type="molecule type" value="Genomic_DNA"/>
</dbReference>
<evidence type="ECO:0000256" key="3">
    <source>
        <dbReference type="ARBA" id="ARBA00040296"/>
    </source>
</evidence>
<reference evidence="5" key="1">
    <citation type="journal article" date="2021" name="Genome Biol. Evol.">
        <title>A High-Quality Reference Genome for a Parasitic Bivalve with Doubly Uniparental Inheritance (Bivalvia: Unionida).</title>
        <authorList>
            <person name="Smith C.H."/>
        </authorList>
    </citation>
    <scope>NUCLEOTIDE SEQUENCE</scope>
    <source>
        <strain evidence="5">CHS0354</strain>
    </source>
</reference>
<dbReference type="InterPro" id="IPR051164">
    <property type="entry name" value="NmrA-like_oxidored"/>
</dbReference>
<reference evidence="5" key="2">
    <citation type="journal article" date="2021" name="Genome Biol. Evol.">
        <title>Developing a high-quality reference genome for a parasitic bivalve with doubly uniparental inheritance (Bivalvia: Unionida).</title>
        <authorList>
            <person name="Smith C.H."/>
        </authorList>
    </citation>
    <scope>NUCLEOTIDE SEQUENCE</scope>
    <source>
        <strain evidence="5">CHS0354</strain>
        <tissue evidence="5">Mantle</tissue>
    </source>
</reference>
<evidence type="ECO:0000256" key="2">
    <source>
        <dbReference type="ARBA" id="ARBA00022857"/>
    </source>
</evidence>
<comment type="similarity">
    <text evidence="1">Belongs to the NmrA-type oxidoreductase family.</text>
</comment>
<evidence type="ECO:0000259" key="4">
    <source>
        <dbReference type="Pfam" id="PF05368"/>
    </source>
</evidence>
<dbReference type="SUPFAM" id="SSF51735">
    <property type="entry name" value="NAD(P)-binding Rossmann-fold domains"/>
    <property type="match status" value="1"/>
</dbReference>
<sequence length="301" mass="33298">MASKNIVVVFGATGEQGGSVVRALQQNPSFAVRAVTRNLDGKGAQELKKLKTEVVKGDLDDVESLKKAVAGAYGCFLVTNYWEHLDANRELQQGKNVVDACKVAGIKHLVFSGLENTEGSGVAGPVPHFDAKGQIEDYIQKAGISYTSTRLSFYNENFLSFFPPRKIAENKYAVSIPMGNKPLFVISVNDLGPCVAEIFKDPSKYNGKRIGLAGDKLTVDQVCTTFSKHLKPKQFENTKTSHEEFAKFGFPGATELAHMFHFYQLKDNLRDVELTKKLNPKVQSFDAWVEANKDKLNQVMK</sequence>
<dbReference type="Pfam" id="PF05368">
    <property type="entry name" value="NmrA"/>
    <property type="match status" value="1"/>
</dbReference>
<dbReference type="InterPro" id="IPR036291">
    <property type="entry name" value="NAD(P)-bd_dom_sf"/>
</dbReference>
<dbReference type="InterPro" id="IPR008030">
    <property type="entry name" value="NmrA-like"/>
</dbReference>
<dbReference type="Gene3D" id="3.40.50.720">
    <property type="entry name" value="NAD(P)-binding Rossmann-like Domain"/>
    <property type="match status" value="1"/>
</dbReference>
<dbReference type="CDD" id="cd05251">
    <property type="entry name" value="NmrA_like_SDR_a"/>
    <property type="match status" value="1"/>
</dbReference>
<accession>A0AAE0RRU4</accession>
<reference evidence="5" key="3">
    <citation type="submission" date="2023-05" db="EMBL/GenBank/DDBJ databases">
        <authorList>
            <person name="Smith C.H."/>
        </authorList>
    </citation>
    <scope>NUCLEOTIDE SEQUENCE</scope>
    <source>
        <strain evidence="5">CHS0354</strain>
        <tissue evidence="5">Mantle</tissue>
    </source>
</reference>
<keyword evidence="6" id="KW-1185">Reference proteome</keyword>
<feature type="domain" description="NmrA-like" evidence="4">
    <location>
        <begin position="4"/>
        <end position="277"/>
    </location>
</feature>
<dbReference type="GO" id="GO:0005634">
    <property type="term" value="C:nucleus"/>
    <property type="evidence" value="ECO:0007669"/>
    <property type="project" value="TreeGrafter"/>
</dbReference>
<keyword evidence="2" id="KW-0521">NADP</keyword>
<protein>
    <recommendedName>
        <fullName evidence="3">NmrA-like family domain-containing protein 1</fullName>
    </recommendedName>
</protein>
<dbReference type="Proteomes" id="UP001195483">
    <property type="component" value="Unassembled WGS sequence"/>
</dbReference>
<evidence type="ECO:0000313" key="6">
    <source>
        <dbReference type="Proteomes" id="UP001195483"/>
    </source>
</evidence>
<dbReference type="Gene3D" id="3.90.25.10">
    <property type="entry name" value="UDP-galactose 4-epimerase, domain 1"/>
    <property type="match status" value="1"/>
</dbReference>
<evidence type="ECO:0000256" key="1">
    <source>
        <dbReference type="ARBA" id="ARBA00006328"/>
    </source>
</evidence>